<organism evidence="4 5">
    <name type="scientific">Elsinoe australis</name>
    <dbReference type="NCBI Taxonomy" id="40998"/>
    <lineage>
        <taxon>Eukaryota</taxon>
        <taxon>Fungi</taxon>
        <taxon>Dikarya</taxon>
        <taxon>Ascomycota</taxon>
        <taxon>Pezizomycotina</taxon>
        <taxon>Dothideomycetes</taxon>
        <taxon>Dothideomycetidae</taxon>
        <taxon>Myriangiales</taxon>
        <taxon>Elsinoaceae</taxon>
        <taxon>Elsinoe</taxon>
    </lineage>
</organism>
<dbReference type="AlphaFoldDB" id="A0A4U7BC10"/>
<proteinExistence type="predicted"/>
<evidence type="ECO:0000259" key="3">
    <source>
        <dbReference type="Pfam" id="PF10528"/>
    </source>
</evidence>
<dbReference type="Gene3D" id="2.60.120.1560">
    <property type="match status" value="1"/>
</dbReference>
<feature type="domain" description="GLEYA adhesin" evidence="3">
    <location>
        <begin position="751"/>
        <end position="839"/>
    </location>
</feature>
<feature type="region of interest" description="Disordered" evidence="1">
    <location>
        <begin position="124"/>
        <end position="144"/>
    </location>
</feature>
<feature type="region of interest" description="Disordered" evidence="1">
    <location>
        <begin position="347"/>
        <end position="366"/>
    </location>
</feature>
<evidence type="ECO:0000313" key="5">
    <source>
        <dbReference type="Proteomes" id="UP000308133"/>
    </source>
</evidence>
<evidence type="ECO:0000313" key="4">
    <source>
        <dbReference type="EMBL" id="TKX26416.1"/>
    </source>
</evidence>
<reference evidence="4 5" key="1">
    <citation type="submission" date="2018-02" db="EMBL/GenBank/DDBJ databases">
        <title>Draft genome sequences of Elsinoe sp., causing black scab on jojoba.</title>
        <authorList>
            <person name="Stodart B."/>
            <person name="Jeffress S."/>
            <person name="Ash G."/>
            <person name="Arun Chinnappa K."/>
        </authorList>
    </citation>
    <scope>NUCLEOTIDE SEQUENCE [LARGE SCALE GENOMIC DNA]</scope>
    <source>
        <strain evidence="4 5">Hillstone_2</strain>
    </source>
</reference>
<accession>A0A4U7BC10</accession>
<dbReference type="EMBL" id="PTQR01000013">
    <property type="protein sequence ID" value="TKX26416.1"/>
    <property type="molecule type" value="Genomic_DNA"/>
</dbReference>
<dbReference type="InterPro" id="IPR018871">
    <property type="entry name" value="GLEYA_adhesin_domain"/>
</dbReference>
<feature type="signal peptide" evidence="2">
    <location>
        <begin position="1"/>
        <end position="21"/>
    </location>
</feature>
<evidence type="ECO:0000256" key="2">
    <source>
        <dbReference type="SAM" id="SignalP"/>
    </source>
</evidence>
<feature type="region of interest" description="Disordered" evidence="1">
    <location>
        <begin position="379"/>
        <end position="399"/>
    </location>
</feature>
<dbReference type="Pfam" id="PF10528">
    <property type="entry name" value="GLEYA"/>
    <property type="match status" value="1"/>
</dbReference>
<feature type="chain" id="PRO_5020629427" evidence="2">
    <location>
        <begin position="22"/>
        <end position="875"/>
    </location>
</feature>
<evidence type="ECO:0000256" key="1">
    <source>
        <dbReference type="SAM" id="MobiDB-lite"/>
    </source>
</evidence>
<protein>
    <submittedName>
        <fullName evidence="4">GLEYA domain-containing protein 1</fullName>
    </submittedName>
</protein>
<name>A0A4U7BC10_9PEZI</name>
<gene>
    <name evidence="4" type="ORF">C1H76_1378</name>
</gene>
<comment type="caution">
    <text evidence="4">The sequence shown here is derived from an EMBL/GenBank/DDBJ whole genome shotgun (WGS) entry which is preliminary data.</text>
</comment>
<dbReference type="Proteomes" id="UP000308133">
    <property type="component" value="Unassembled WGS sequence"/>
</dbReference>
<sequence length="875" mass="85597">MADRFPKSAAIIGLLAPLVRAVPVDQVSAPSCSAAVSSIGNVLKANPTADALCAQLRSVTGVTTKTVTPTAGFTSTSVIPIVTDTLTVTAPTSVVTVTATVQTCSNKQKREAATGVRKNLKSKLNAGKTKSAALPKNSTKSKVASKVKSAASKVKGQAAKATVVGGKKKNASKVKSAASKAASKLKNTKSVSITVKAGTGVNKGTTVSAGIPGVITASAQAGITQTLTISGRIVYTVVTPSIRPTVSSIVGGVRTILPPAVTTQAPDFSKLSCASAPSNLQQNACSMIKNACQCVGLPSAKNIIKTVYPSNVPTVTVYNSIAVTYTSVPILVKTATITATGCAPTTTGSAPQAGAPQAGAPAAGSSAAGAPAAGSSAAGAPAAGSSASQSSSASIRQNQASSSASSAGSAVTSAPVLPTGCDNAGVEWAVYSVANSALGNQKRALPIDAGLGGTGSGNGIAAGGVSIFTSTIKSTVSAAAAGAVTSAANVVSTLSTKVTSVASNAQASASAGVSSLIGGLNNGVSSAVGGASSAVAGVSTIASNGQASVSSIVNNGQASISTIASNAQASASSIVNNGQASASKIVNNGQASVSSIVNNGQASISTIASNAQASASKIVNNGQASASSLVNNGQAGISSIAGNAQTTAFAVRSSITSIASNAQASATSIRGSVSSIVVGAQASATSLRGEVPSLIASARAAVQTSILGLRSDALSRLSPMASGVSGKTSNAKDSVISAPSVIDAFKTSGTALVQRAYLIASKAGTYTFTLKSAADQAMLWTGSAAQNAFSDSNVVCVANVATKGSCTYTVDLQQGQYLPYKVLLEHGTGQLSDFDFTLTGPGGDVVKNNVNVMPGNLVRFGCNEDKTFAPVFGKL</sequence>
<keyword evidence="2" id="KW-0732">Signal</keyword>